<reference evidence="2" key="1">
    <citation type="journal article" date="2019" name="Sci. Rep.">
        <title>Draft genome of Tanacetum cinerariifolium, the natural source of mosquito coil.</title>
        <authorList>
            <person name="Yamashiro T."/>
            <person name="Shiraishi A."/>
            <person name="Satake H."/>
            <person name="Nakayama K."/>
        </authorList>
    </citation>
    <scope>NUCLEOTIDE SEQUENCE</scope>
</reference>
<organism evidence="2">
    <name type="scientific">Tanacetum cinerariifolium</name>
    <name type="common">Dalmatian daisy</name>
    <name type="synonym">Chrysanthemum cinerariifolium</name>
    <dbReference type="NCBI Taxonomy" id="118510"/>
    <lineage>
        <taxon>Eukaryota</taxon>
        <taxon>Viridiplantae</taxon>
        <taxon>Streptophyta</taxon>
        <taxon>Embryophyta</taxon>
        <taxon>Tracheophyta</taxon>
        <taxon>Spermatophyta</taxon>
        <taxon>Magnoliopsida</taxon>
        <taxon>eudicotyledons</taxon>
        <taxon>Gunneridae</taxon>
        <taxon>Pentapetalae</taxon>
        <taxon>asterids</taxon>
        <taxon>campanulids</taxon>
        <taxon>Asterales</taxon>
        <taxon>Asteraceae</taxon>
        <taxon>Asteroideae</taxon>
        <taxon>Anthemideae</taxon>
        <taxon>Anthemidinae</taxon>
        <taxon>Tanacetum</taxon>
    </lineage>
</organism>
<accession>A0A699HKK4</accession>
<feature type="region of interest" description="Disordered" evidence="1">
    <location>
        <begin position="22"/>
        <end position="43"/>
    </location>
</feature>
<name>A0A699HKK4_TANCI</name>
<comment type="caution">
    <text evidence="2">The sequence shown here is derived from an EMBL/GenBank/DDBJ whole genome shotgun (WGS) entry which is preliminary data.</text>
</comment>
<dbReference type="AlphaFoldDB" id="A0A699HKK4"/>
<proteinExistence type="predicted"/>
<dbReference type="EMBL" id="BKCJ010169827">
    <property type="protein sequence ID" value="GEY33235.1"/>
    <property type="molecule type" value="Genomic_DNA"/>
</dbReference>
<gene>
    <name evidence="2" type="ORF">Tci_405209</name>
</gene>
<evidence type="ECO:0000313" key="2">
    <source>
        <dbReference type="EMBL" id="GEY33235.1"/>
    </source>
</evidence>
<protein>
    <submittedName>
        <fullName evidence="2">Uncharacterized protein</fullName>
    </submittedName>
</protein>
<evidence type="ECO:0000256" key="1">
    <source>
        <dbReference type="SAM" id="MobiDB-lite"/>
    </source>
</evidence>
<sequence>MKDLGDLSYFLGLEVSRSPQAHVLKSHKRTHQSGGADSKGKEPMVDDWHAEAHVLGVNGFDVTWLEA</sequence>